<evidence type="ECO:0000259" key="5">
    <source>
        <dbReference type="Pfam" id="PF04253"/>
    </source>
</evidence>
<dbReference type="FunFam" id="3.50.30.30:FF:000002">
    <property type="entry name" value="N-acetylated-alpha-linked acidic dipeptidase 2"/>
    <property type="match status" value="1"/>
</dbReference>
<protein>
    <submittedName>
        <fullName evidence="7">N-acetylated-alpha-linked acidic dipeptidase 2</fullName>
    </submittedName>
</protein>
<feature type="domain" description="Peptidase M28" evidence="6">
    <location>
        <begin position="211"/>
        <end position="283"/>
    </location>
</feature>
<dbReference type="SUPFAM" id="SSF47672">
    <property type="entry name" value="Transferrin receptor-like dimerisation domain"/>
    <property type="match status" value="1"/>
</dbReference>
<dbReference type="CDD" id="cd02121">
    <property type="entry name" value="PA_GCPII_like"/>
    <property type="match status" value="1"/>
</dbReference>
<keyword evidence="8" id="KW-1185">Reference proteome</keyword>
<dbReference type="GO" id="GO:0004180">
    <property type="term" value="F:carboxypeptidase activity"/>
    <property type="evidence" value="ECO:0007669"/>
    <property type="project" value="TreeGrafter"/>
</dbReference>
<feature type="domain" description="PA" evidence="4">
    <location>
        <begin position="108"/>
        <end position="195"/>
    </location>
</feature>
<dbReference type="FunFam" id="3.40.630.10:FF:000101">
    <property type="entry name" value="N-acetylated alpha-linked acidic dipeptidase like 1"/>
    <property type="match status" value="1"/>
</dbReference>
<name>A0AA41NJM4_SCICA</name>
<dbReference type="EMBL" id="JAATJV010450794">
    <property type="protein sequence ID" value="MBZ3891566.1"/>
    <property type="molecule type" value="Genomic_DNA"/>
</dbReference>
<dbReference type="InterPro" id="IPR003137">
    <property type="entry name" value="PA_domain"/>
</dbReference>
<dbReference type="AlphaFoldDB" id="A0AA41NJM4"/>
<evidence type="ECO:0000256" key="1">
    <source>
        <dbReference type="ARBA" id="ARBA00004401"/>
    </source>
</evidence>
<evidence type="ECO:0000313" key="7">
    <source>
        <dbReference type="EMBL" id="MBZ3891566.1"/>
    </source>
</evidence>
<evidence type="ECO:0000259" key="4">
    <source>
        <dbReference type="Pfam" id="PF02225"/>
    </source>
</evidence>
<dbReference type="Pfam" id="PF04253">
    <property type="entry name" value="TFR_dimer"/>
    <property type="match status" value="1"/>
</dbReference>
<dbReference type="InterPro" id="IPR039373">
    <property type="entry name" value="Peptidase_M28B"/>
</dbReference>
<sequence>MKAENIKSFLRSFTKLPHLAGTEQNLLLAKKIQAQWKKFGLDSANLVHYDVLLSYPNEANANCISIVDEHGTEIFKTSYLEPPPDGYENVTNIVPPYNAFSAQGMPEGDLIYVNYARTEDFFKLEREMNINCTGKIVIARYGKIFRGNKVKNAMLAGAIGIILYSDPADYFAPGVQPYPKGWNLPGTIAQRGNVLNLNGAGDPLTPGYPAKDRYVILGGHRDSWVFGGIDPTTGTAVLQEIAQSFGKLLSRGWRPRRTIIFASWDAEEFGLLGSTEWAEIPSPDDGFENKSLYESWLEKDPSLENKGFPRINKLGSGSDFEAYFQRLGIASGRARYTKNRKTDKYSSYPVYHTIYETFELVENFYDPTFKKQLSVAQLRGALVYELADSTIIPFNIQDYGTALENYVASIFNLSKKYDQQLKDEGVSFDSMFSAVKNFSEAALDFHRRLTEVDLNKHIIFAPSSHNKYAGESFPGIYDAMFDIENTADPHLAWTEVKKQISIAAFTIQAAAETLKEVL</sequence>
<evidence type="ECO:0000256" key="3">
    <source>
        <dbReference type="ARBA" id="ARBA00022968"/>
    </source>
</evidence>
<dbReference type="Gene3D" id="3.50.30.30">
    <property type="match status" value="1"/>
</dbReference>
<dbReference type="SUPFAM" id="SSF52025">
    <property type="entry name" value="PA domain"/>
    <property type="match status" value="1"/>
</dbReference>
<keyword evidence="3" id="KW-0812">Transmembrane</keyword>
<dbReference type="Proteomes" id="UP001166674">
    <property type="component" value="Unassembled WGS sequence"/>
</dbReference>
<dbReference type="Pfam" id="PF02225">
    <property type="entry name" value="PA"/>
    <property type="match status" value="1"/>
</dbReference>
<dbReference type="Pfam" id="PF04389">
    <property type="entry name" value="Peptidase_M28"/>
    <property type="match status" value="1"/>
</dbReference>
<evidence type="ECO:0000313" key="8">
    <source>
        <dbReference type="Proteomes" id="UP001166674"/>
    </source>
</evidence>
<dbReference type="PANTHER" id="PTHR10404">
    <property type="entry name" value="N-ACETYLATED-ALPHA-LINKED ACIDIC DIPEPTIDASE"/>
    <property type="match status" value="1"/>
</dbReference>
<comment type="similarity">
    <text evidence="2">Belongs to the peptidase M28 family. M28B subfamily.</text>
</comment>
<gene>
    <name evidence="7" type="ORF">SUZIE_213595</name>
</gene>
<accession>A0AA41NJM4</accession>
<keyword evidence="3" id="KW-0735">Signal-anchor</keyword>
<organism evidence="7 8">
    <name type="scientific">Sciurus carolinensis</name>
    <name type="common">Eastern gray squirrel</name>
    <dbReference type="NCBI Taxonomy" id="30640"/>
    <lineage>
        <taxon>Eukaryota</taxon>
        <taxon>Metazoa</taxon>
        <taxon>Chordata</taxon>
        <taxon>Craniata</taxon>
        <taxon>Vertebrata</taxon>
        <taxon>Euteleostomi</taxon>
        <taxon>Mammalia</taxon>
        <taxon>Eutheria</taxon>
        <taxon>Euarchontoglires</taxon>
        <taxon>Glires</taxon>
        <taxon>Rodentia</taxon>
        <taxon>Sciuromorpha</taxon>
        <taxon>Sciuridae</taxon>
        <taxon>Sciurinae</taxon>
        <taxon>Sciurini</taxon>
        <taxon>Sciurus</taxon>
    </lineage>
</organism>
<feature type="domain" description="Transferrin receptor-like dimerisation" evidence="5">
    <location>
        <begin position="455"/>
        <end position="515"/>
    </location>
</feature>
<dbReference type="Gene3D" id="1.20.930.40">
    <property type="entry name" value="Transferrin receptor-like, dimerisation domain"/>
    <property type="match status" value="2"/>
</dbReference>
<dbReference type="Gene3D" id="3.40.630.10">
    <property type="entry name" value="Zn peptidases"/>
    <property type="match status" value="2"/>
</dbReference>
<dbReference type="GO" id="GO:0005886">
    <property type="term" value="C:plasma membrane"/>
    <property type="evidence" value="ECO:0007669"/>
    <property type="project" value="UniProtKB-SubCell"/>
</dbReference>
<dbReference type="InterPro" id="IPR036757">
    <property type="entry name" value="TFR-like_dimer_dom_sf"/>
</dbReference>
<dbReference type="InterPro" id="IPR046450">
    <property type="entry name" value="PA_dom_sf"/>
</dbReference>
<comment type="subcellular location">
    <subcellularLocation>
        <location evidence="1">Cell membrane</location>
        <topology evidence="1">Single-pass type II membrane protein</topology>
    </subcellularLocation>
</comment>
<evidence type="ECO:0000259" key="6">
    <source>
        <dbReference type="Pfam" id="PF04389"/>
    </source>
</evidence>
<dbReference type="InterPro" id="IPR007484">
    <property type="entry name" value="Peptidase_M28"/>
</dbReference>
<dbReference type="SUPFAM" id="SSF53187">
    <property type="entry name" value="Zn-dependent exopeptidases"/>
    <property type="match status" value="1"/>
</dbReference>
<dbReference type="PANTHER" id="PTHR10404:SF38">
    <property type="entry name" value="N-ACETYLATED-ALPHA-LINKED ACIDIC DIPEPTIDASE 2"/>
    <property type="match status" value="1"/>
</dbReference>
<dbReference type="InterPro" id="IPR007365">
    <property type="entry name" value="TFR-like_dimer_dom"/>
</dbReference>
<evidence type="ECO:0000256" key="2">
    <source>
        <dbReference type="ARBA" id="ARBA00005634"/>
    </source>
</evidence>
<reference evidence="7" key="1">
    <citation type="submission" date="2020-03" db="EMBL/GenBank/DDBJ databases">
        <title>Studies in the Genomics of Life Span.</title>
        <authorList>
            <person name="Glass D."/>
        </authorList>
    </citation>
    <scope>NUCLEOTIDE SEQUENCE</scope>
    <source>
        <strain evidence="7">SUZIE</strain>
        <tissue evidence="7">Muscle</tissue>
    </source>
</reference>
<comment type="caution">
    <text evidence="7">The sequence shown here is derived from an EMBL/GenBank/DDBJ whole genome shotgun (WGS) entry which is preliminary data.</text>
</comment>
<proteinExistence type="inferred from homology"/>